<dbReference type="AlphaFoldDB" id="A0A0D2CG94"/>
<organism evidence="1 2">
    <name type="scientific">Cladophialophora immunda</name>
    <dbReference type="NCBI Taxonomy" id="569365"/>
    <lineage>
        <taxon>Eukaryota</taxon>
        <taxon>Fungi</taxon>
        <taxon>Dikarya</taxon>
        <taxon>Ascomycota</taxon>
        <taxon>Pezizomycotina</taxon>
        <taxon>Eurotiomycetes</taxon>
        <taxon>Chaetothyriomycetidae</taxon>
        <taxon>Chaetothyriales</taxon>
        <taxon>Herpotrichiellaceae</taxon>
        <taxon>Cladophialophora</taxon>
    </lineage>
</organism>
<dbReference type="VEuPathDB" id="FungiDB:PV07_05907"/>
<reference evidence="1 2" key="1">
    <citation type="submission" date="2015-01" db="EMBL/GenBank/DDBJ databases">
        <title>The Genome Sequence of Cladophialophora immunda CBS83496.</title>
        <authorList>
            <consortium name="The Broad Institute Genomics Platform"/>
            <person name="Cuomo C."/>
            <person name="de Hoog S."/>
            <person name="Gorbushina A."/>
            <person name="Stielow B."/>
            <person name="Teixiera M."/>
            <person name="Abouelleil A."/>
            <person name="Chapman S.B."/>
            <person name="Priest M."/>
            <person name="Young S.K."/>
            <person name="Wortman J."/>
            <person name="Nusbaum C."/>
            <person name="Birren B."/>
        </authorList>
    </citation>
    <scope>NUCLEOTIDE SEQUENCE [LARGE SCALE GENOMIC DNA]</scope>
    <source>
        <strain evidence="1 2">CBS 83496</strain>
    </source>
</reference>
<proteinExistence type="predicted"/>
<name>A0A0D2CG94_9EURO</name>
<dbReference type="GeneID" id="27345101"/>
<dbReference type="EMBL" id="KN847042">
    <property type="protein sequence ID" value="KIW30138.1"/>
    <property type="molecule type" value="Genomic_DNA"/>
</dbReference>
<evidence type="ECO:0000313" key="2">
    <source>
        <dbReference type="Proteomes" id="UP000054466"/>
    </source>
</evidence>
<dbReference type="RefSeq" id="XP_016250354.1">
    <property type="nucleotide sequence ID" value="XM_016392835.1"/>
</dbReference>
<keyword evidence="2" id="KW-1185">Reference proteome</keyword>
<evidence type="ECO:0000313" key="1">
    <source>
        <dbReference type="EMBL" id="KIW30138.1"/>
    </source>
</evidence>
<gene>
    <name evidence="1" type="ORF">PV07_05907</name>
</gene>
<protein>
    <submittedName>
        <fullName evidence="1">Uncharacterized protein</fullName>
    </submittedName>
</protein>
<accession>A0A0D2CG94</accession>
<dbReference type="Proteomes" id="UP000054466">
    <property type="component" value="Unassembled WGS sequence"/>
</dbReference>
<dbReference type="HOGENOM" id="CLU_2133245_0_0_1"/>
<sequence length="113" mass="12968">MFSRSATPHKVDQMRSCAAAQNPLLTKAQHAVPSPRPRPQSEWWIVDEDRSRAMDSVVVDCRSAFLPSTFKAAVQVTNLVLILSWRRTRQRLYASLRISHYFGTIIRDHSSKM</sequence>